<keyword evidence="3" id="KW-0645">Protease</keyword>
<feature type="chain" id="PRO_5041221290" description="Cysteine proteinase" evidence="11">
    <location>
        <begin position="20"/>
        <end position="1189"/>
    </location>
</feature>
<evidence type="ECO:0000256" key="3">
    <source>
        <dbReference type="ARBA" id="ARBA00022670"/>
    </source>
</evidence>
<comment type="similarity">
    <text evidence="2">Belongs to the cystatin family.</text>
</comment>
<feature type="region of interest" description="Disordered" evidence="10">
    <location>
        <begin position="386"/>
        <end position="484"/>
    </location>
</feature>
<dbReference type="PROSITE" id="PS00287">
    <property type="entry name" value="CYSTATIN"/>
    <property type="match status" value="2"/>
</dbReference>
<dbReference type="InterPro" id="IPR046350">
    <property type="entry name" value="Cystatin_sf"/>
</dbReference>
<dbReference type="Pfam" id="PF08246">
    <property type="entry name" value="Inhibitor_I29"/>
    <property type="match status" value="1"/>
</dbReference>
<dbReference type="SMART" id="SM00043">
    <property type="entry name" value="CY"/>
    <property type="match status" value="4"/>
</dbReference>
<keyword evidence="6" id="KW-0788">Thiol protease</keyword>
<dbReference type="InterPro" id="IPR038765">
    <property type="entry name" value="Papain-like_cys_pep_sf"/>
</dbReference>
<keyword evidence="9" id="KW-0325">Glycoprotein</keyword>
<evidence type="ECO:0000256" key="9">
    <source>
        <dbReference type="ARBA" id="ARBA00023180"/>
    </source>
</evidence>
<dbReference type="SUPFAM" id="SSF54001">
    <property type="entry name" value="Cysteine proteinases"/>
    <property type="match status" value="1"/>
</dbReference>
<dbReference type="GO" id="GO:0006508">
    <property type="term" value="P:proteolysis"/>
    <property type="evidence" value="ECO:0007669"/>
    <property type="project" value="UniProtKB-KW"/>
</dbReference>
<evidence type="ECO:0000256" key="6">
    <source>
        <dbReference type="ARBA" id="ARBA00022807"/>
    </source>
</evidence>
<dbReference type="InterPro" id="IPR039417">
    <property type="entry name" value="Peptidase_C1A_papain-like"/>
</dbReference>
<dbReference type="PROSITE" id="PS00639">
    <property type="entry name" value="THIOL_PROTEASE_HIS"/>
    <property type="match status" value="1"/>
</dbReference>
<name>A0AA38I1H7_9CUCU</name>
<evidence type="ECO:0000259" key="12">
    <source>
        <dbReference type="SMART" id="SM00043"/>
    </source>
</evidence>
<dbReference type="PANTHER" id="PTHR12411">
    <property type="entry name" value="CYSTEINE PROTEASE FAMILY C1-RELATED"/>
    <property type="match status" value="1"/>
</dbReference>
<evidence type="ECO:0000256" key="2">
    <source>
        <dbReference type="ARBA" id="ARBA00009403"/>
    </source>
</evidence>
<accession>A0AA38I1H7</accession>
<dbReference type="SUPFAM" id="SSF54403">
    <property type="entry name" value="Cystatin/monellin"/>
    <property type="match status" value="4"/>
</dbReference>
<feature type="domain" description="Cystatin" evidence="12">
    <location>
        <begin position="749"/>
        <end position="857"/>
    </location>
</feature>
<feature type="compositionally biased region" description="Basic and acidic residues" evidence="10">
    <location>
        <begin position="392"/>
        <end position="435"/>
    </location>
</feature>
<dbReference type="InterPro" id="IPR000010">
    <property type="entry name" value="Cystatin_dom"/>
</dbReference>
<evidence type="ECO:0008006" key="17">
    <source>
        <dbReference type="Google" id="ProtNLM"/>
    </source>
</evidence>
<evidence type="ECO:0000256" key="5">
    <source>
        <dbReference type="ARBA" id="ARBA00022801"/>
    </source>
</evidence>
<feature type="domain" description="Peptidase C1A papain C-terminal" evidence="13">
    <location>
        <begin position="970"/>
        <end position="1187"/>
    </location>
</feature>
<protein>
    <recommendedName>
        <fullName evidence="17">Cysteine proteinase</fullName>
    </recommendedName>
</protein>
<evidence type="ECO:0000256" key="1">
    <source>
        <dbReference type="ARBA" id="ARBA00008455"/>
    </source>
</evidence>
<keyword evidence="16" id="KW-1185">Reference proteome</keyword>
<evidence type="ECO:0000256" key="4">
    <source>
        <dbReference type="ARBA" id="ARBA00022729"/>
    </source>
</evidence>
<feature type="domain" description="Cystatin" evidence="12">
    <location>
        <begin position="623"/>
        <end position="729"/>
    </location>
</feature>
<dbReference type="CDD" id="cd02248">
    <property type="entry name" value="Peptidase_C1A"/>
    <property type="match status" value="1"/>
</dbReference>
<dbReference type="PROSITE" id="PS00139">
    <property type="entry name" value="THIOL_PROTEASE_CYS"/>
    <property type="match status" value="1"/>
</dbReference>
<keyword evidence="8" id="KW-1015">Disulfide bond</keyword>
<dbReference type="GO" id="GO:0008234">
    <property type="term" value="F:cysteine-type peptidase activity"/>
    <property type="evidence" value="ECO:0007669"/>
    <property type="project" value="UniProtKB-KW"/>
</dbReference>
<evidence type="ECO:0000256" key="11">
    <source>
        <dbReference type="SAM" id="SignalP"/>
    </source>
</evidence>
<dbReference type="EMBL" id="JALNTZ010000006">
    <property type="protein sequence ID" value="KAJ3647463.1"/>
    <property type="molecule type" value="Genomic_DNA"/>
</dbReference>
<dbReference type="PRINTS" id="PR00705">
    <property type="entry name" value="PAPAIN"/>
</dbReference>
<feature type="region of interest" description="Disordered" evidence="10">
    <location>
        <begin position="279"/>
        <end position="308"/>
    </location>
</feature>
<keyword evidence="5" id="KW-0378">Hydrolase</keyword>
<dbReference type="CDD" id="cd00042">
    <property type="entry name" value="CY"/>
    <property type="match status" value="3"/>
</dbReference>
<feature type="domain" description="Cathepsin propeptide inhibitor" evidence="14">
    <location>
        <begin position="886"/>
        <end position="942"/>
    </location>
</feature>
<dbReference type="InterPro" id="IPR025661">
    <property type="entry name" value="Pept_asp_AS"/>
</dbReference>
<evidence type="ECO:0000313" key="16">
    <source>
        <dbReference type="Proteomes" id="UP001168821"/>
    </source>
</evidence>
<feature type="compositionally biased region" description="Low complexity" evidence="10">
    <location>
        <begin position="438"/>
        <end position="453"/>
    </location>
</feature>
<dbReference type="Gene3D" id="3.10.450.10">
    <property type="match status" value="4"/>
</dbReference>
<dbReference type="Proteomes" id="UP001168821">
    <property type="component" value="Unassembled WGS sequence"/>
</dbReference>
<evidence type="ECO:0000256" key="7">
    <source>
        <dbReference type="ARBA" id="ARBA00023145"/>
    </source>
</evidence>
<dbReference type="SMART" id="SM00848">
    <property type="entry name" value="Inhibitor_I29"/>
    <property type="match status" value="1"/>
</dbReference>
<dbReference type="SMART" id="SM00645">
    <property type="entry name" value="Pept_C1"/>
    <property type="match status" value="1"/>
</dbReference>
<reference evidence="15" key="1">
    <citation type="journal article" date="2023" name="G3 (Bethesda)">
        <title>Whole genome assemblies of Zophobas morio and Tenebrio molitor.</title>
        <authorList>
            <person name="Kaur S."/>
            <person name="Stinson S.A."/>
            <person name="diCenzo G.C."/>
        </authorList>
    </citation>
    <scope>NUCLEOTIDE SEQUENCE</scope>
    <source>
        <strain evidence="15">QUZm001</strain>
    </source>
</reference>
<keyword evidence="4 11" id="KW-0732">Signal</keyword>
<sequence length="1189" mass="133432">MAAGPLMFIFLCLQIYVNGEVYPETVSNSFESHASEISAVINHLNSSSFKVYNYKEATLLHAHTKADITELALDVNVECVNKYPDIPCTEKLLTCHAFVRNAPEGSQVLNEVNCKPKPEITVDEASYEPPTGPTEVEVNEAKSVALSGEAVSSEVSEPFVAVRKDLAPCLGCPFDVNPDAEGVDELVDLALEHVGTERPNKQALVRVLKVQQQVVSGVKYILVAELRPTVCSKDSNLNLNACPLDPNSETAICEIVYVQKPWISKAKHIISNNCTSSQEYVRDDDKKSEMSNEVDVKGTPSRLPVSTPNFDRIAESGNLELPSPRLSDLESQILLDLEQPTPTKKTAPKAVAPSLAPEIEERFEIDPTPALAFQTPDEVVVVEDDPTTPEIVTEKVEVKPKEPDSSEESKSSSEEDTRPKRSEEKTDFDSSESKVKQANSSEESAETETTPNPVVSEVKQADSSEESEAKARRRRAIPQLEKISPDEKPLVKNLADFAAAALDNIDDDNHKRIILQILGAKKMVGDDGVYYHLIMRMGVSRCLEDKPPNLFENCREKLFENYTKICKVQVYVNDDFTTPKVVKSQCQNIKRDKNDSNRTNYSRFRRGFDPKRYEVTNARLKRQIPGGHNPISKDDEDVKKYLESGLTHIDSQSDHDNKYKVHDVISATLQVVAGFIYRIQAKIILSDCKKTSVTNRNECDSLKNAQPKTCNFVVFETLFDGRLTNITCGSESYAYNEKPEPSTARNKRQAVGEEYEPSGDHDLVDEYLEDGLSQLDAQSYQENKYKVHEVLSVTKQVVAGHIYKIKAKVVLTDCKKTLTSQRRTCGALKGAQPRICNFKIYEALWIPNSRRINFTCEDDETDALLAYSRNTELLGNDDTSVHFALFNHFIAKYNKKYSKREFKYRFKVFSDNLYHIRLLNRYEQGTAMYGITQFTDMTQKEFSKSLGLRMDLRNENEPPLAQAKIPDVEIPTEFDWRKKGAVTEVKNQEQCGSCWAFSVTGNVEGQYAIKHGKLLEFSEQELVDCDTDDQGCNGGLMDNAYRQIEKLGGLETEKDYPYDAQDETCHFNKSLARVQLSGALNISHDEGDMAKWLVANGPISIAINANAMQFYFGGISHPFKFLCSPKNLDHGVLIVGYGVHTYPLFNKTLPFWIVKNSWGTSWGEQGYYRVYRGDGTCGLNQTPSSAIVV</sequence>
<feature type="region of interest" description="Disordered" evidence="10">
    <location>
        <begin position="735"/>
        <end position="760"/>
    </location>
</feature>
<evidence type="ECO:0000259" key="14">
    <source>
        <dbReference type="SMART" id="SM00848"/>
    </source>
</evidence>
<dbReference type="InterPro" id="IPR013201">
    <property type="entry name" value="Prot_inhib_I29"/>
</dbReference>
<feature type="domain" description="Cystatin" evidence="12">
    <location>
        <begin position="478"/>
        <end position="587"/>
    </location>
</feature>
<feature type="compositionally biased region" description="Basic and acidic residues" evidence="10">
    <location>
        <begin position="280"/>
        <end position="296"/>
    </location>
</feature>
<dbReference type="Pfam" id="PF00031">
    <property type="entry name" value="Cystatin"/>
    <property type="match status" value="4"/>
</dbReference>
<gene>
    <name evidence="15" type="ORF">Zmor_019341</name>
</gene>
<proteinExistence type="inferred from homology"/>
<dbReference type="GO" id="GO:0004869">
    <property type="term" value="F:cysteine-type endopeptidase inhibitor activity"/>
    <property type="evidence" value="ECO:0007669"/>
    <property type="project" value="InterPro"/>
</dbReference>
<comment type="similarity">
    <text evidence="1">Belongs to the peptidase C1 family.</text>
</comment>
<organism evidence="15 16">
    <name type="scientific">Zophobas morio</name>
    <dbReference type="NCBI Taxonomy" id="2755281"/>
    <lineage>
        <taxon>Eukaryota</taxon>
        <taxon>Metazoa</taxon>
        <taxon>Ecdysozoa</taxon>
        <taxon>Arthropoda</taxon>
        <taxon>Hexapoda</taxon>
        <taxon>Insecta</taxon>
        <taxon>Pterygota</taxon>
        <taxon>Neoptera</taxon>
        <taxon>Endopterygota</taxon>
        <taxon>Coleoptera</taxon>
        <taxon>Polyphaga</taxon>
        <taxon>Cucujiformia</taxon>
        <taxon>Tenebrionidae</taxon>
        <taxon>Zophobas</taxon>
    </lineage>
</organism>
<dbReference type="InterPro" id="IPR025660">
    <property type="entry name" value="Pept_his_AS"/>
</dbReference>
<dbReference type="InterPro" id="IPR000169">
    <property type="entry name" value="Pept_cys_AS"/>
</dbReference>
<dbReference type="InterPro" id="IPR000668">
    <property type="entry name" value="Peptidase_C1A_C"/>
</dbReference>
<feature type="domain" description="Cystatin" evidence="12">
    <location>
        <begin position="168"/>
        <end position="275"/>
    </location>
</feature>
<evidence type="ECO:0000259" key="13">
    <source>
        <dbReference type="SMART" id="SM00645"/>
    </source>
</evidence>
<dbReference type="FunFam" id="3.90.70.10:FF:000130">
    <property type="entry name" value="Cysteine proteinase 1"/>
    <property type="match status" value="1"/>
</dbReference>
<evidence type="ECO:0000313" key="15">
    <source>
        <dbReference type="EMBL" id="KAJ3647463.1"/>
    </source>
</evidence>
<dbReference type="InterPro" id="IPR018073">
    <property type="entry name" value="Prot_inh_cystat_CS"/>
</dbReference>
<comment type="caution">
    <text evidence="15">The sequence shown here is derived from an EMBL/GenBank/DDBJ whole genome shotgun (WGS) entry which is preliminary data.</text>
</comment>
<dbReference type="AlphaFoldDB" id="A0AA38I1H7"/>
<dbReference type="InterPro" id="IPR013128">
    <property type="entry name" value="Peptidase_C1A"/>
</dbReference>
<dbReference type="Pfam" id="PF00112">
    <property type="entry name" value="Peptidase_C1"/>
    <property type="match status" value="1"/>
</dbReference>
<dbReference type="Gene3D" id="3.90.70.10">
    <property type="entry name" value="Cysteine proteinases"/>
    <property type="match status" value="1"/>
</dbReference>
<feature type="compositionally biased region" description="Basic and acidic residues" evidence="10">
    <location>
        <begin position="459"/>
        <end position="470"/>
    </location>
</feature>
<dbReference type="PROSITE" id="PS00640">
    <property type="entry name" value="THIOL_PROTEASE_ASN"/>
    <property type="match status" value="1"/>
</dbReference>
<evidence type="ECO:0000256" key="8">
    <source>
        <dbReference type="ARBA" id="ARBA00023157"/>
    </source>
</evidence>
<evidence type="ECO:0000256" key="10">
    <source>
        <dbReference type="SAM" id="MobiDB-lite"/>
    </source>
</evidence>
<feature type="signal peptide" evidence="11">
    <location>
        <begin position="1"/>
        <end position="19"/>
    </location>
</feature>
<keyword evidence="7" id="KW-0865">Zymogen</keyword>